<dbReference type="AntiFam" id="ANF00011">
    <property type="entry name" value="tRNA translation"/>
</dbReference>
<dbReference type="KEGG" id="cef:CE0484"/>
<dbReference type="AlphaFoldDB" id="Q8FSB0"/>
<proteinExistence type="predicted"/>
<keyword evidence="2" id="KW-1185">Reference proteome</keyword>
<evidence type="ECO:0000313" key="1">
    <source>
        <dbReference type="EMBL" id="BAC17294.1"/>
    </source>
</evidence>
<name>Q8FSB0_COREF</name>
<reference evidence="1 2" key="1">
    <citation type="journal article" date="2003" name="Genome Res.">
        <title>Comparative complete genome sequence analysis of the amino acid replacements responsible for the thermostability of Corynebacterium efficiens.</title>
        <authorList>
            <person name="Nishio Y."/>
            <person name="Nakamura Y."/>
            <person name="Kawarabayasi Y."/>
            <person name="Usuda Y."/>
            <person name="Kimura E."/>
            <person name="Sugimoto S."/>
            <person name="Matsui K."/>
            <person name="Yamagishi A."/>
            <person name="Kikuchi H."/>
            <person name="Ikeo K."/>
            <person name="Gojobori T."/>
        </authorList>
    </citation>
    <scope>NUCLEOTIDE SEQUENCE [LARGE SCALE GENOMIC DNA]</scope>
    <source>
        <strain evidence="2">DSM 44549 / YS-314 / AJ 12310 / JCM 11189 / NBRC 100395</strain>
    </source>
</reference>
<organism evidence="1 2">
    <name type="scientific">Corynebacterium efficiens (strain DSM 44549 / YS-314 / AJ 12310 / JCM 11189 / NBRC 100395)</name>
    <dbReference type="NCBI Taxonomy" id="196164"/>
    <lineage>
        <taxon>Bacteria</taxon>
        <taxon>Bacillati</taxon>
        <taxon>Actinomycetota</taxon>
        <taxon>Actinomycetes</taxon>
        <taxon>Mycobacteriales</taxon>
        <taxon>Corynebacteriaceae</taxon>
        <taxon>Corynebacterium</taxon>
    </lineage>
</organism>
<protein>
    <submittedName>
        <fullName evidence="1">Uncharacterized protein</fullName>
    </submittedName>
</protein>
<evidence type="ECO:0000313" key="2">
    <source>
        <dbReference type="Proteomes" id="UP000001409"/>
    </source>
</evidence>
<dbReference type="Proteomes" id="UP000001409">
    <property type="component" value="Chromosome"/>
</dbReference>
<sequence>MQGRQDLNLQPTVLETVALPIELRPYAPQCSAARITLPEISGYGCNMTGKTGDIRVLAK</sequence>
<dbReference type="EMBL" id="BA000035">
    <property type="protein sequence ID" value="BAC17294.1"/>
    <property type="molecule type" value="Genomic_DNA"/>
</dbReference>
<accession>Q8FSB0</accession>
<dbReference type="HOGENOM" id="CLU_2952580_0_0_11"/>